<name>A0A9W4X5T3_9GLOM</name>
<organism evidence="4 5">
    <name type="scientific">Funneliformis geosporum</name>
    <dbReference type="NCBI Taxonomy" id="1117311"/>
    <lineage>
        <taxon>Eukaryota</taxon>
        <taxon>Fungi</taxon>
        <taxon>Fungi incertae sedis</taxon>
        <taxon>Mucoromycota</taxon>
        <taxon>Glomeromycotina</taxon>
        <taxon>Glomeromycetes</taxon>
        <taxon>Glomerales</taxon>
        <taxon>Glomeraceae</taxon>
        <taxon>Funneliformis</taxon>
    </lineage>
</organism>
<feature type="repeat" description="TPR" evidence="3">
    <location>
        <begin position="608"/>
        <end position="641"/>
    </location>
</feature>
<accession>A0A9W4X5T3</accession>
<proteinExistence type="predicted"/>
<dbReference type="SMART" id="SM00028">
    <property type="entry name" value="TPR"/>
    <property type="match status" value="4"/>
</dbReference>
<gene>
    <name evidence="4" type="ORF">FWILDA_LOCUS13672</name>
</gene>
<dbReference type="PROSITE" id="PS50005">
    <property type="entry name" value="TPR"/>
    <property type="match status" value="3"/>
</dbReference>
<keyword evidence="5" id="KW-1185">Reference proteome</keyword>
<evidence type="ECO:0000256" key="3">
    <source>
        <dbReference type="PROSITE-ProRule" id="PRU00339"/>
    </source>
</evidence>
<keyword evidence="2 3" id="KW-0802">TPR repeat</keyword>
<dbReference type="EMBL" id="CAMKVN010005306">
    <property type="protein sequence ID" value="CAI2188623.1"/>
    <property type="molecule type" value="Genomic_DNA"/>
</dbReference>
<dbReference type="Proteomes" id="UP001153678">
    <property type="component" value="Unassembled WGS sequence"/>
</dbReference>
<reference evidence="4" key="1">
    <citation type="submission" date="2022-08" db="EMBL/GenBank/DDBJ databases">
        <authorList>
            <person name="Kallberg Y."/>
            <person name="Tangrot J."/>
            <person name="Rosling A."/>
        </authorList>
    </citation>
    <scope>NUCLEOTIDE SEQUENCE</scope>
    <source>
        <strain evidence="4">Wild A</strain>
    </source>
</reference>
<dbReference type="OrthoDB" id="1936594at2759"/>
<sequence length="851" mass="98515">MTTSNVTVNHFETLEWSLILGNPTQESSPNSTEILISKIVDGHYRESLTCDITKQILGTGLSAEDDLVKKFTEHLDVNVYISDRIKKYISSNLHELESQKNQLLKQLNLLCVAVACLNAFIQTSWTGPNLDLEPRDILPTIIRDKYNDYELNKKALNSLSTDGEEAYHLAPRAFYLLISRIILVENEQIFTDLKTSLWWAQRVLFLQQRILDNVAGSLHDLMLQYLKNLESKIISTNSDIHARYHIEFGLVYHYYGQDSLAFQHFLNAQKSSQLQWKVTGALGKRTKFQTSDVSQLLVVAKSKEEFLNENDSGKKLPDNLMLNDDTLLEKIEFTNQNDDVTDFDLQNQKNLKIIDQCLLLAFCLDVKNTNPSHGITTELMVPYVARVLENPNNWMVYTMALLLRSRHEKEKSRMVERSALQLQALVDQFPLELSSAKERMAYFYQILLPSKWDMEKELAVQYLSIGVVRSALQIFERLEMWEDVINCHIMLEKGVEATKIIHEQLKITPNSPKLYCLLGDVEKNPKHWEHAWEISGNRFARAMRSLGGYWYKREDYQKSIECYANALQINPLFENSWFVQGCAAMHMKEWETAIQAFSRTIAIDPENSEAWNNLASVFLKQKRKPDAYNSLQQGLRLNYDSWKIWTNYLYTAIDIGEFAEAIRAMKRIVDLKWEKEKDSCVDLQVLELLVDAVTQGIQDAHQNNASQLAPRLEKLLTETITSRITSNQHIWRLCAKFWFWKKEYDEALEAYLRAYRSVLRDPNLGNSYDVFDKVANAALDVVEAYQNFGEKKVLRKLDSNDDSVEIEKIVCKDWKYQAKILLKSLIGRTKNSFEGTPMHDKLKEVANELSE</sequence>
<dbReference type="PANTHER" id="PTHR16193:SF0">
    <property type="entry name" value="TETRATRICOPEPTIDE REPEAT PROTEIN 27"/>
    <property type="match status" value="1"/>
</dbReference>
<feature type="repeat" description="TPR" evidence="3">
    <location>
        <begin position="574"/>
        <end position="607"/>
    </location>
</feature>
<dbReference type="Pfam" id="PF13432">
    <property type="entry name" value="TPR_16"/>
    <property type="match status" value="1"/>
</dbReference>
<evidence type="ECO:0000313" key="5">
    <source>
        <dbReference type="Proteomes" id="UP001153678"/>
    </source>
</evidence>
<keyword evidence="1" id="KW-0677">Repeat</keyword>
<protein>
    <submittedName>
        <fullName evidence="4">2756_t:CDS:1</fullName>
    </submittedName>
</protein>
<dbReference type="InterPro" id="IPR011990">
    <property type="entry name" value="TPR-like_helical_dom_sf"/>
</dbReference>
<dbReference type="SUPFAM" id="SSF48452">
    <property type="entry name" value="TPR-like"/>
    <property type="match status" value="2"/>
</dbReference>
<evidence type="ECO:0000256" key="2">
    <source>
        <dbReference type="ARBA" id="ARBA00022803"/>
    </source>
</evidence>
<dbReference type="InterPro" id="IPR019734">
    <property type="entry name" value="TPR_rpt"/>
</dbReference>
<dbReference type="InterPro" id="IPR044244">
    <property type="entry name" value="TTC27/Emw1"/>
</dbReference>
<feature type="repeat" description="TPR" evidence="3">
    <location>
        <begin position="540"/>
        <end position="573"/>
    </location>
</feature>
<dbReference type="Gene3D" id="1.25.40.10">
    <property type="entry name" value="Tetratricopeptide repeat domain"/>
    <property type="match status" value="1"/>
</dbReference>
<dbReference type="PANTHER" id="PTHR16193">
    <property type="entry name" value="TETRATRICOPEPTIDE REPEAT PROTEIN 27"/>
    <property type="match status" value="1"/>
</dbReference>
<evidence type="ECO:0000256" key="1">
    <source>
        <dbReference type="ARBA" id="ARBA00022737"/>
    </source>
</evidence>
<dbReference type="AlphaFoldDB" id="A0A9W4X5T3"/>
<comment type="caution">
    <text evidence="4">The sequence shown here is derived from an EMBL/GenBank/DDBJ whole genome shotgun (WGS) entry which is preliminary data.</text>
</comment>
<evidence type="ECO:0000313" key="4">
    <source>
        <dbReference type="EMBL" id="CAI2188623.1"/>
    </source>
</evidence>